<name>A0A7W3XVU3_9ACTN</name>
<reference evidence="3" key="1">
    <citation type="submission" date="2019-10" db="EMBL/GenBank/DDBJ databases">
        <title>Streptomyces sp. nov., a novel actinobacterium isolated from alkaline environment.</title>
        <authorList>
            <person name="Golinska P."/>
        </authorList>
    </citation>
    <scope>NUCLEOTIDE SEQUENCE [LARGE SCALE GENOMIC DNA]</scope>
    <source>
        <strain evidence="3">DSM 42108</strain>
    </source>
</reference>
<dbReference type="InterPro" id="IPR050397">
    <property type="entry name" value="Env_Response_Regulators"/>
</dbReference>
<dbReference type="PANTHER" id="PTHR24567:SF74">
    <property type="entry name" value="HTH-TYPE TRANSCRIPTIONAL REGULATOR ARCR"/>
    <property type="match status" value="1"/>
</dbReference>
<keyword evidence="3" id="KW-1185">Reference proteome</keyword>
<feature type="domain" description="Cyclic nucleotide-binding" evidence="1">
    <location>
        <begin position="7"/>
        <end position="76"/>
    </location>
</feature>
<dbReference type="InterPro" id="IPR018490">
    <property type="entry name" value="cNMP-bd_dom_sf"/>
</dbReference>
<dbReference type="SMART" id="SM00100">
    <property type="entry name" value="cNMP"/>
    <property type="match status" value="1"/>
</dbReference>
<dbReference type="CDD" id="cd00038">
    <property type="entry name" value="CAP_ED"/>
    <property type="match status" value="1"/>
</dbReference>
<dbReference type="PANTHER" id="PTHR24567">
    <property type="entry name" value="CRP FAMILY TRANSCRIPTIONAL REGULATORY PROTEIN"/>
    <property type="match status" value="1"/>
</dbReference>
<dbReference type="Gene3D" id="2.60.120.10">
    <property type="entry name" value="Jelly Rolls"/>
    <property type="match status" value="1"/>
</dbReference>
<proteinExistence type="predicted"/>
<evidence type="ECO:0000313" key="3">
    <source>
        <dbReference type="Proteomes" id="UP000530234"/>
    </source>
</evidence>
<evidence type="ECO:0000313" key="2">
    <source>
        <dbReference type="EMBL" id="MBB0229057.1"/>
    </source>
</evidence>
<organism evidence="2 3">
    <name type="scientific">Streptomyces calidiresistens</name>
    <dbReference type="NCBI Taxonomy" id="1485586"/>
    <lineage>
        <taxon>Bacteria</taxon>
        <taxon>Bacillati</taxon>
        <taxon>Actinomycetota</taxon>
        <taxon>Actinomycetes</taxon>
        <taxon>Kitasatosporales</taxon>
        <taxon>Streptomycetaceae</taxon>
        <taxon>Streptomyces</taxon>
    </lineage>
</organism>
<dbReference type="InterPro" id="IPR014710">
    <property type="entry name" value="RmlC-like_jellyroll"/>
</dbReference>
<accession>A0A7W3XVU3</accession>
<dbReference type="Proteomes" id="UP000530234">
    <property type="component" value="Unassembled WGS sequence"/>
</dbReference>
<dbReference type="RefSeq" id="WP_182661168.1">
    <property type="nucleotide sequence ID" value="NZ_VKHS01000080.1"/>
</dbReference>
<dbReference type="GO" id="GO:0005829">
    <property type="term" value="C:cytosol"/>
    <property type="evidence" value="ECO:0007669"/>
    <property type="project" value="TreeGrafter"/>
</dbReference>
<dbReference type="PROSITE" id="PS50042">
    <property type="entry name" value="CNMP_BINDING_3"/>
    <property type="match status" value="1"/>
</dbReference>
<evidence type="ECO:0000259" key="1">
    <source>
        <dbReference type="PROSITE" id="PS50042"/>
    </source>
</evidence>
<dbReference type="SUPFAM" id="SSF51206">
    <property type="entry name" value="cAMP-binding domain-like"/>
    <property type="match status" value="1"/>
</dbReference>
<dbReference type="EMBL" id="VKHS01000080">
    <property type="protein sequence ID" value="MBB0229057.1"/>
    <property type="molecule type" value="Genomic_DNA"/>
</dbReference>
<dbReference type="AlphaFoldDB" id="A0A7W3XVU3"/>
<dbReference type="InterPro" id="IPR000595">
    <property type="entry name" value="cNMP-bd_dom"/>
</dbReference>
<sequence>MPAPKQLLKSLSPEYRERLMRVSREVSFPGGHRIFEERERADRFWVLRSGSVTLDLRLPGDRTGSVAVLDPGDLLGWSWLFPPHEWDFGAETVSPVRAHEFLGADVRELCDRDPAFGYTLMRLFAEILAHRLRLARSRALDLYAPRAAGW</sequence>
<protein>
    <submittedName>
        <fullName evidence="2">Cyclic nucleotide-binding domain-containing protein</fullName>
    </submittedName>
</protein>
<dbReference type="GO" id="GO:0003700">
    <property type="term" value="F:DNA-binding transcription factor activity"/>
    <property type="evidence" value="ECO:0007669"/>
    <property type="project" value="TreeGrafter"/>
</dbReference>
<gene>
    <name evidence="2" type="ORF">FOE67_05880</name>
</gene>
<comment type="caution">
    <text evidence="2">The sequence shown here is derived from an EMBL/GenBank/DDBJ whole genome shotgun (WGS) entry which is preliminary data.</text>
</comment>
<dbReference type="Pfam" id="PF00027">
    <property type="entry name" value="cNMP_binding"/>
    <property type="match status" value="1"/>
</dbReference>